<dbReference type="CDD" id="cd00448">
    <property type="entry name" value="YjgF_YER057c_UK114_family"/>
    <property type="match status" value="1"/>
</dbReference>
<accession>A0A381N6D8</accession>
<dbReference type="EMBL" id="UINC01000150">
    <property type="protein sequence ID" value="SUZ50057.1"/>
    <property type="molecule type" value="Genomic_DNA"/>
</dbReference>
<dbReference type="AlphaFoldDB" id="A0A381N6D8"/>
<name>A0A381N6D8_9ZZZZ</name>
<proteinExistence type="predicted"/>
<protein>
    <submittedName>
        <fullName evidence="1">Uncharacterized protein</fullName>
    </submittedName>
</protein>
<dbReference type="Pfam" id="PF01042">
    <property type="entry name" value="Ribonuc_L-PSP"/>
    <property type="match status" value="1"/>
</dbReference>
<sequence length="129" mass="14013">MADKGRSIHVDGVQHGAPIPMGARVGNMIFSSGIIGADPSTGKVPEDLDSQCVFAFANMKTMLENAGATTKNVGTIKVYMKDRSQRDAVNRPWLEMFPDENDRPARHAIEYDAFPPGVLVQLEIVAVVD</sequence>
<dbReference type="SUPFAM" id="SSF55298">
    <property type="entry name" value="YjgF-like"/>
    <property type="match status" value="1"/>
</dbReference>
<dbReference type="PANTHER" id="PTHR11803:SF39">
    <property type="entry name" value="2-IMINOBUTANOATE_2-IMINOPROPANOATE DEAMINASE"/>
    <property type="match status" value="1"/>
</dbReference>
<evidence type="ECO:0000313" key="1">
    <source>
        <dbReference type="EMBL" id="SUZ50057.1"/>
    </source>
</evidence>
<organism evidence="1">
    <name type="scientific">marine metagenome</name>
    <dbReference type="NCBI Taxonomy" id="408172"/>
    <lineage>
        <taxon>unclassified sequences</taxon>
        <taxon>metagenomes</taxon>
        <taxon>ecological metagenomes</taxon>
    </lineage>
</organism>
<dbReference type="PANTHER" id="PTHR11803">
    <property type="entry name" value="2-IMINOBUTANOATE/2-IMINOPROPANOATE DEAMINASE RIDA"/>
    <property type="match status" value="1"/>
</dbReference>
<dbReference type="GO" id="GO:0019239">
    <property type="term" value="F:deaminase activity"/>
    <property type="evidence" value="ECO:0007669"/>
    <property type="project" value="TreeGrafter"/>
</dbReference>
<dbReference type="InterPro" id="IPR006175">
    <property type="entry name" value="YjgF/YER057c/UK114"/>
</dbReference>
<reference evidence="1" key="1">
    <citation type="submission" date="2018-05" db="EMBL/GenBank/DDBJ databases">
        <authorList>
            <person name="Lanie J.A."/>
            <person name="Ng W.-L."/>
            <person name="Kazmierczak K.M."/>
            <person name="Andrzejewski T.M."/>
            <person name="Davidsen T.M."/>
            <person name="Wayne K.J."/>
            <person name="Tettelin H."/>
            <person name="Glass J.I."/>
            <person name="Rusch D."/>
            <person name="Podicherti R."/>
            <person name="Tsui H.-C.T."/>
            <person name="Winkler M.E."/>
        </authorList>
    </citation>
    <scope>NUCLEOTIDE SEQUENCE</scope>
</reference>
<dbReference type="Gene3D" id="3.30.1330.40">
    <property type="entry name" value="RutC-like"/>
    <property type="match status" value="1"/>
</dbReference>
<dbReference type="GO" id="GO:0005829">
    <property type="term" value="C:cytosol"/>
    <property type="evidence" value="ECO:0007669"/>
    <property type="project" value="TreeGrafter"/>
</dbReference>
<gene>
    <name evidence="1" type="ORF">METZ01_LOCUS2911</name>
</gene>
<dbReference type="InterPro" id="IPR035959">
    <property type="entry name" value="RutC-like_sf"/>
</dbReference>